<evidence type="ECO:0000256" key="12">
    <source>
        <dbReference type="ARBA" id="ARBA00023012"/>
    </source>
</evidence>
<evidence type="ECO:0000256" key="9">
    <source>
        <dbReference type="ARBA" id="ARBA00022777"/>
    </source>
</evidence>
<dbReference type="SUPFAM" id="SSF55874">
    <property type="entry name" value="ATPase domain of HSP90 chaperone/DNA topoisomerase II/histidine kinase"/>
    <property type="match status" value="1"/>
</dbReference>
<dbReference type="InterPro" id="IPR036097">
    <property type="entry name" value="HisK_dim/P_sf"/>
</dbReference>
<dbReference type="Gene3D" id="6.10.340.10">
    <property type="match status" value="1"/>
</dbReference>
<evidence type="ECO:0000256" key="10">
    <source>
        <dbReference type="ARBA" id="ARBA00022840"/>
    </source>
</evidence>
<dbReference type="SMART" id="SM00304">
    <property type="entry name" value="HAMP"/>
    <property type="match status" value="1"/>
</dbReference>
<accession>A0A1H6F969</accession>
<dbReference type="PANTHER" id="PTHR43065">
    <property type="entry name" value="SENSOR HISTIDINE KINASE"/>
    <property type="match status" value="1"/>
</dbReference>
<evidence type="ECO:0000313" key="17">
    <source>
        <dbReference type="EMBL" id="SEH06662.1"/>
    </source>
</evidence>
<evidence type="ECO:0000256" key="2">
    <source>
        <dbReference type="ARBA" id="ARBA00004651"/>
    </source>
</evidence>
<dbReference type="GO" id="GO:0005524">
    <property type="term" value="F:ATP binding"/>
    <property type="evidence" value="ECO:0007669"/>
    <property type="project" value="UniProtKB-KW"/>
</dbReference>
<dbReference type="GO" id="GO:0005886">
    <property type="term" value="C:plasma membrane"/>
    <property type="evidence" value="ECO:0007669"/>
    <property type="project" value="UniProtKB-SubCell"/>
</dbReference>
<dbReference type="PANTHER" id="PTHR43065:SF10">
    <property type="entry name" value="PEROXIDE STRESS-ACTIVATED HISTIDINE KINASE MAK3"/>
    <property type="match status" value="1"/>
</dbReference>
<keyword evidence="5" id="KW-0597">Phosphoprotein</keyword>
<dbReference type="Pfam" id="PF02743">
    <property type="entry name" value="dCache_1"/>
    <property type="match status" value="1"/>
</dbReference>
<evidence type="ECO:0000256" key="8">
    <source>
        <dbReference type="ARBA" id="ARBA00022741"/>
    </source>
</evidence>
<sequence length="871" mass="99436">MFQRFFPISLHTALAVPFMLFILFSIWLSDYLSERHEKENTERMTMELRAEITTRIKDYLQQYIHTPWLANQNALNAFEHQWLDARDPAELVNYFCLQMDLYPTLNAIGFGFVTGQQILVRKHADGTKRVIASPDIAKQMFSLDCQAFVEIETQTDVRQQNWYQIAMQQEHNAWSPFYAAAETPANQHSEIRMALSRVVMDNNRQRQGVLRAELALSELNEMLSELDADRSGMTFLIDEEGFLVASSRQNTAFIRQSRTSAGLMPGSSISHLQRVAALDSDEHLLSHATKHLFGNLGGDLKELEFCHKTDFMLGDERIFIQVTPFQEPLGLQWLIVVVLKEADFIQYKHNYFELSSWLLIAGLLLLLLLGWMLTRIIIQPITVLSETTSRISHVQWGQYFPDSRISEVQQLSSAFRRMTRQLQEIFYTLEQRVTERTHALKQSMLALEESQSALQKSEARFRAALKYSKIAVFCHDYDLRYQWLYNAPPVLAQAFGKTDDELLPAKAAMQLTSIKQRVLTTHLSARQEIPLSVNEQTRFYDWIVEPTYEDKRNDGKQAVSGLICVAIDITEHKQATTELFEHREHLEQLVHQRTAELQTLNYRLQGEITERKRIEALERQYMEKLAHTSRLSVMGEMATQIAHQLNQPLTAIATYSIACKHLVKQIPLPGNDDKQEKVQVYEVLDKINSEAQRAGEIIRHLRSLSQGSKLHKAKLHINVLVDEAVNLISVEAQWHEVRLALRLAEKLPLILADKILLEQVLLNVAHNAIEAMDAIPKSSRLLTIGTQLTNDNQLLITIADTGPGLSKEAIEQAFTSFFTTKKHGVGLGLSIGLSIAKAHEGQLWAKPNAQGGTTFYFSLPVKPVDNELSDE</sequence>
<dbReference type="InterPro" id="IPR003661">
    <property type="entry name" value="HisK_dim/P_dom"/>
</dbReference>
<dbReference type="AlphaFoldDB" id="A0A1H6F969"/>
<feature type="transmembrane region" description="Helical" evidence="14">
    <location>
        <begin position="357"/>
        <end position="378"/>
    </location>
</feature>
<dbReference type="SUPFAM" id="SSF158472">
    <property type="entry name" value="HAMP domain-like"/>
    <property type="match status" value="1"/>
</dbReference>
<dbReference type="SMART" id="SM00388">
    <property type="entry name" value="HisKA"/>
    <property type="match status" value="1"/>
</dbReference>
<dbReference type="SUPFAM" id="SSF47384">
    <property type="entry name" value="Homodimeric domain of signal transducing histidine kinase"/>
    <property type="match status" value="1"/>
</dbReference>
<evidence type="ECO:0000256" key="7">
    <source>
        <dbReference type="ARBA" id="ARBA00022692"/>
    </source>
</evidence>
<evidence type="ECO:0000256" key="4">
    <source>
        <dbReference type="ARBA" id="ARBA00022475"/>
    </source>
</evidence>
<evidence type="ECO:0000256" key="1">
    <source>
        <dbReference type="ARBA" id="ARBA00000085"/>
    </source>
</evidence>
<evidence type="ECO:0000259" key="15">
    <source>
        <dbReference type="PROSITE" id="PS50109"/>
    </source>
</evidence>
<dbReference type="PROSITE" id="PS50109">
    <property type="entry name" value="HIS_KIN"/>
    <property type="match status" value="1"/>
</dbReference>
<dbReference type="PROSITE" id="PS50885">
    <property type="entry name" value="HAMP"/>
    <property type="match status" value="1"/>
</dbReference>
<dbReference type="InterPro" id="IPR004358">
    <property type="entry name" value="Sig_transdc_His_kin-like_C"/>
</dbReference>
<dbReference type="Gene3D" id="3.30.565.10">
    <property type="entry name" value="Histidine kinase-like ATPase, C-terminal domain"/>
    <property type="match status" value="1"/>
</dbReference>
<keyword evidence="7 14" id="KW-0812">Transmembrane</keyword>
<dbReference type="InterPro" id="IPR036890">
    <property type="entry name" value="HATPase_C_sf"/>
</dbReference>
<feature type="transmembrane region" description="Helical" evidence="14">
    <location>
        <begin position="6"/>
        <end position="28"/>
    </location>
</feature>
<dbReference type="InterPro" id="IPR033479">
    <property type="entry name" value="dCache_1"/>
</dbReference>
<evidence type="ECO:0000256" key="5">
    <source>
        <dbReference type="ARBA" id="ARBA00022553"/>
    </source>
</evidence>
<keyword evidence="8" id="KW-0547">Nucleotide-binding</keyword>
<dbReference type="Gene3D" id="3.30.450.20">
    <property type="entry name" value="PAS domain"/>
    <property type="match status" value="2"/>
</dbReference>
<keyword evidence="10" id="KW-0067">ATP-binding</keyword>
<organism evidence="17 18">
    <name type="scientific">Candidatus Venteria ishoeyi</name>
    <dbReference type="NCBI Taxonomy" id="1899563"/>
    <lineage>
        <taxon>Bacteria</taxon>
        <taxon>Pseudomonadati</taxon>
        <taxon>Pseudomonadota</taxon>
        <taxon>Gammaproteobacteria</taxon>
        <taxon>Thiotrichales</taxon>
        <taxon>Thiotrichaceae</taxon>
        <taxon>Venteria</taxon>
    </lineage>
</organism>
<keyword evidence="12" id="KW-0902">Two-component regulatory system</keyword>
<evidence type="ECO:0000256" key="6">
    <source>
        <dbReference type="ARBA" id="ARBA00022679"/>
    </source>
</evidence>
<dbReference type="SUPFAM" id="SSF55785">
    <property type="entry name" value="PYP-like sensor domain (PAS domain)"/>
    <property type="match status" value="1"/>
</dbReference>
<evidence type="ECO:0000256" key="11">
    <source>
        <dbReference type="ARBA" id="ARBA00022989"/>
    </source>
</evidence>
<dbReference type="EMBL" id="FMSV02000502">
    <property type="protein sequence ID" value="SEH06662.1"/>
    <property type="molecule type" value="Genomic_DNA"/>
</dbReference>
<keyword evidence="9" id="KW-0418">Kinase</keyword>
<dbReference type="SMART" id="SM00387">
    <property type="entry name" value="HATPase_c"/>
    <property type="match status" value="1"/>
</dbReference>
<dbReference type="InterPro" id="IPR005467">
    <property type="entry name" value="His_kinase_dom"/>
</dbReference>
<gene>
    <name evidence="17" type="primary">fixL_2</name>
    <name evidence="17" type="ORF">MBHS_02526</name>
</gene>
<dbReference type="InterPro" id="IPR003660">
    <property type="entry name" value="HAMP_dom"/>
</dbReference>
<reference evidence="17 18" key="1">
    <citation type="submission" date="2016-10" db="EMBL/GenBank/DDBJ databases">
        <authorList>
            <person name="de Groot N.N."/>
        </authorList>
    </citation>
    <scope>NUCLEOTIDE SEQUENCE [LARGE SCALE GENOMIC DNA]</scope>
    <source>
        <strain evidence="17">MBHS1</strain>
    </source>
</reference>
<dbReference type="Pfam" id="PF00512">
    <property type="entry name" value="HisKA"/>
    <property type="match status" value="1"/>
</dbReference>
<evidence type="ECO:0000313" key="18">
    <source>
        <dbReference type="Proteomes" id="UP000236724"/>
    </source>
</evidence>
<keyword evidence="6 17" id="KW-0808">Transferase</keyword>
<comment type="catalytic activity">
    <reaction evidence="1">
        <text>ATP + protein L-histidine = ADP + protein N-phospho-L-histidine.</text>
        <dbReference type="EC" id="2.7.13.3"/>
    </reaction>
</comment>
<dbReference type="GO" id="GO:0000155">
    <property type="term" value="F:phosphorelay sensor kinase activity"/>
    <property type="evidence" value="ECO:0007669"/>
    <property type="project" value="InterPro"/>
</dbReference>
<name>A0A1H6F969_9GAMM</name>
<evidence type="ECO:0000256" key="14">
    <source>
        <dbReference type="SAM" id="Phobius"/>
    </source>
</evidence>
<dbReference type="PRINTS" id="PR00344">
    <property type="entry name" value="BCTRLSENSOR"/>
</dbReference>
<dbReference type="Pfam" id="PF02518">
    <property type="entry name" value="HATPase_c"/>
    <property type="match status" value="1"/>
</dbReference>
<dbReference type="Proteomes" id="UP000236724">
    <property type="component" value="Unassembled WGS sequence"/>
</dbReference>
<comment type="subcellular location">
    <subcellularLocation>
        <location evidence="2">Cell membrane</location>
        <topology evidence="2">Multi-pass membrane protein</topology>
    </subcellularLocation>
</comment>
<protein>
    <recommendedName>
        <fullName evidence="3">histidine kinase</fullName>
        <ecNumber evidence="3">2.7.13.3</ecNumber>
    </recommendedName>
</protein>
<feature type="domain" description="HAMP" evidence="16">
    <location>
        <begin position="375"/>
        <end position="427"/>
    </location>
</feature>
<evidence type="ECO:0000259" key="16">
    <source>
        <dbReference type="PROSITE" id="PS50885"/>
    </source>
</evidence>
<proteinExistence type="predicted"/>
<keyword evidence="11 14" id="KW-1133">Transmembrane helix</keyword>
<dbReference type="Gene3D" id="1.10.287.130">
    <property type="match status" value="1"/>
</dbReference>
<keyword evidence="18" id="KW-1185">Reference proteome</keyword>
<keyword evidence="4" id="KW-1003">Cell membrane</keyword>
<evidence type="ECO:0000256" key="3">
    <source>
        <dbReference type="ARBA" id="ARBA00012438"/>
    </source>
</evidence>
<dbReference type="InterPro" id="IPR035965">
    <property type="entry name" value="PAS-like_dom_sf"/>
</dbReference>
<keyword evidence="13 14" id="KW-0472">Membrane</keyword>
<feature type="domain" description="Histidine kinase" evidence="15">
    <location>
        <begin position="640"/>
        <end position="863"/>
    </location>
</feature>
<dbReference type="InterPro" id="IPR003594">
    <property type="entry name" value="HATPase_dom"/>
</dbReference>
<evidence type="ECO:0000256" key="13">
    <source>
        <dbReference type="ARBA" id="ARBA00023136"/>
    </source>
</evidence>
<dbReference type="CDD" id="cd00082">
    <property type="entry name" value="HisKA"/>
    <property type="match status" value="1"/>
</dbReference>
<dbReference type="EC" id="2.7.13.3" evidence="3"/>